<dbReference type="EMBL" id="JAXOVC010000001">
    <property type="protein sequence ID" value="KAK4508119.1"/>
    <property type="molecule type" value="Genomic_DNA"/>
</dbReference>
<keyword evidence="3" id="KW-1185">Reference proteome</keyword>
<dbReference type="Proteomes" id="UP001305779">
    <property type="component" value="Unassembled WGS sequence"/>
</dbReference>
<comment type="caution">
    <text evidence="2">The sequence shown here is derived from an EMBL/GenBank/DDBJ whole genome shotgun (WGS) entry which is preliminary data.</text>
</comment>
<evidence type="ECO:0000313" key="3">
    <source>
        <dbReference type="Proteomes" id="UP001305779"/>
    </source>
</evidence>
<feature type="transmembrane region" description="Helical" evidence="1">
    <location>
        <begin position="224"/>
        <end position="246"/>
    </location>
</feature>
<reference evidence="2 3" key="1">
    <citation type="journal article" date="2023" name="G3 (Bethesda)">
        <title>A chromosome-level genome assembly of Zasmidium syzygii isolated from banana leaves.</title>
        <authorList>
            <person name="van Westerhoven A.C."/>
            <person name="Mehrabi R."/>
            <person name="Talebi R."/>
            <person name="Steentjes M.B.F."/>
            <person name="Corcolon B."/>
            <person name="Chong P.A."/>
            <person name="Kema G.H.J."/>
            <person name="Seidl M.F."/>
        </authorList>
    </citation>
    <scope>NUCLEOTIDE SEQUENCE [LARGE SCALE GENOMIC DNA]</scope>
    <source>
        <strain evidence="2 3">P124</strain>
    </source>
</reference>
<feature type="transmembrane region" description="Helical" evidence="1">
    <location>
        <begin position="183"/>
        <end position="204"/>
    </location>
</feature>
<feature type="transmembrane region" description="Helical" evidence="1">
    <location>
        <begin position="87"/>
        <end position="109"/>
    </location>
</feature>
<sequence>MASHVARLSVRPDDQFSTEVKSQDFANTNGVTAAAMPPKSSIPAPLRFPLAVLMTFSLSSLLLSITAPVTGPELAAVSRNLTTGWHIAAMVVWKVAELAIAWYACYDYLDLAYLTLLNNVPHYFLLNTFYGIDFFAAILPLAVDIITITIPFALFRRLNSGHANPESKTENQLVVQDKSIQTLITIFGSGVYTIVVYGCFKSWLPTYMVTYFDGLRSLSKAHDADFVLFLALFLPLGFAASQFIFVPAIATPANPGLTDPKVAPEKVPFNPQTATFSQTLAYNLGLSEAGFTPRAEIVAKRTLILSACSFINSFVRAYVVIEGTELFGALGWASVWALAAGLVGAGFAWIGDE</sequence>
<accession>A0ABR0F2E4</accession>
<keyword evidence="1" id="KW-0812">Transmembrane</keyword>
<evidence type="ECO:0000313" key="2">
    <source>
        <dbReference type="EMBL" id="KAK4508119.1"/>
    </source>
</evidence>
<keyword evidence="1" id="KW-0472">Membrane</keyword>
<organism evidence="2 3">
    <name type="scientific">Zasmidium cellare</name>
    <name type="common">Wine cellar mold</name>
    <name type="synonym">Racodium cellare</name>
    <dbReference type="NCBI Taxonomy" id="395010"/>
    <lineage>
        <taxon>Eukaryota</taxon>
        <taxon>Fungi</taxon>
        <taxon>Dikarya</taxon>
        <taxon>Ascomycota</taxon>
        <taxon>Pezizomycotina</taxon>
        <taxon>Dothideomycetes</taxon>
        <taxon>Dothideomycetidae</taxon>
        <taxon>Mycosphaerellales</taxon>
        <taxon>Mycosphaerellaceae</taxon>
        <taxon>Zasmidium</taxon>
    </lineage>
</organism>
<proteinExistence type="predicted"/>
<feature type="transmembrane region" description="Helical" evidence="1">
    <location>
        <begin position="327"/>
        <end position="350"/>
    </location>
</feature>
<feature type="transmembrane region" description="Helical" evidence="1">
    <location>
        <begin position="46"/>
        <end position="66"/>
    </location>
</feature>
<gene>
    <name evidence="2" type="ORF">PRZ48_001857</name>
</gene>
<protein>
    <submittedName>
        <fullName evidence="2">Uncharacterized protein</fullName>
    </submittedName>
</protein>
<keyword evidence="1" id="KW-1133">Transmembrane helix</keyword>
<feature type="transmembrane region" description="Helical" evidence="1">
    <location>
        <begin position="129"/>
        <end position="155"/>
    </location>
</feature>
<evidence type="ECO:0000256" key="1">
    <source>
        <dbReference type="SAM" id="Phobius"/>
    </source>
</evidence>
<name>A0ABR0F2E4_ZASCE</name>